<evidence type="ECO:0000256" key="5">
    <source>
        <dbReference type="ARBA" id="ARBA00023002"/>
    </source>
</evidence>
<organism evidence="10 11">
    <name type="scientific">Septoria linicola</name>
    <dbReference type="NCBI Taxonomy" id="215465"/>
    <lineage>
        <taxon>Eukaryota</taxon>
        <taxon>Fungi</taxon>
        <taxon>Dikarya</taxon>
        <taxon>Ascomycota</taxon>
        <taxon>Pezizomycotina</taxon>
        <taxon>Dothideomycetes</taxon>
        <taxon>Dothideomycetidae</taxon>
        <taxon>Mycosphaerellales</taxon>
        <taxon>Mycosphaerellaceae</taxon>
        <taxon>Septoria</taxon>
    </lineage>
</organism>
<keyword evidence="11" id="KW-1185">Reference proteome</keyword>
<dbReference type="AlphaFoldDB" id="A0A9Q9ASH9"/>
<dbReference type="Proteomes" id="UP001056384">
    <property type="component" value="Chromosome 6"/>
</dbReference>
<evidence type="ECO:0000256" key="3">
    <source>
        <dbReference type="ARBA" id="ARBA00022617"/>
    </source>
</evidence>
<dbReference type="PROSITE" id="PS51405">
    <property type="entry name" value="HEME_HALOPEROXIDASE"/>
    <property type="match status" value="1"/>
</dbReference>
<reference evidence="10" key="1">
    <citation type="submission" date="2022-06" db="EMBL/GenBank/DDBJ databases">
        <title>Complete genome sequences of two strains of the flax pathogen Septoria linicola.</title>
        <authorList>
            <person name="Lapalu N."/>
            <person name="Simon A."/>
            <person name="Demenou B."/>
            <person name="Paumier D."/>
            <person name="Guillot M.-P."/>
            <person name="Gout L."/>
            <person name="Valade R."/>
        </authorList>
    </citation>
    <scope>NUCLEOTIDE SEQUENCE</scope>
    <source>
        <strain evidence="10">SE15195</strain>
    </source>
</reference>
<keyword evidence="8" id="KW-0732">Signal</keyword>
<evidence type="ECO:0000256" key="4">
    <source>
        <dbReference type="ARBA" id="ARBA00022723"/>
    </source>
</evidence>
<protein>
    <submittedName>
        <fullName evidence="10">Chloroperoxidase</fullName>
    </submittedName>
</protein>
<keyword evidence="3" id="KW-0349">Heme</keyword>
<proteinExistence type="inferred from homology"/>
<dbReference type="InterPro" id="IPR036851">
    <property type="entry name" value="Chloroperoxidase-like_sf"/>
</dbReference>
<accession>A0A9Q9ASH9</accession>
<dbReference type="Pfam" id="PF01328">
    <property type="entry name" value="Peroxidase_2"/>
    <property type="match status" value="1"/>
</dbReference>
<keyword evidence="5" id="KW-0560">Oxidoreductase</keyword>
<evidence type="ECO:0000313" key="11">
    <source>
        <dbReference type="Proteomes" id="UP001056384"/>
    </source>
</evidence>
<name>A0A9Q9ASH9_9PEZI</name>
<sequence length="430" mass="46254">MKFSSSSALLGALPLAAAFPARLLQEMKNDPNVAARADEVMALAKRQKSADAATAIFEAIPTFDAEKQLIDVSEGSGHEWQAPGPKDLRGVCPGLNAFANHGFLPRSGYATVQQYIDITMEVVGMGSDLSAFLAILGALIDSGDLQAWSMGGTPPPGVGGPLAQGGNGLIGSHNKYENDVSPTRPDLYESGNNYITQASQFQDMINANPGGEVTLDGLTTYRSQRFDRQIANNPYFFNAPFPGLLVQPAAFTFIYRFMANHSAEDPIGTLSYKNIQSWFGIEGENGNYVARQGHERIPENWYRRSLTAPYTIPYFLGDVVNAARLHPKFLNIGGNLDGKTNNFAGVDVTNLTNGVFNSDDLLKGNNLGCFAYQTVAQVKADLILDDVLNGVQSAVGSIVSQLGCPQLKAIDEAQLEQFPGYQKAPTFGKA</sequence>
<dbReference type="OrthoDB" id="407298at2759"/>
<dbReference type="PANTHER" id="PTHR33577">
    <property type="entry name" value="STERIGMATOCYSTIN BIOSYNTHESIS PEROXIDASE STCC-RELATED"/>
    <property type="match status" value="1"/>
</dbReference>
<evidence type="ECO:0000256" key="7">
    <source>
        <dbReference type="ARBA" id="ARBA00025795"/>
    </source>
</evidence>
<evidence type="ECO:0000256" key="2">
    <source>
        <dbReference type="ARBA" id="ARBA00022559"/>
    </source>
</evidence>
<gene>
    <name evidence="10" type="ORF">Slin15195_G079380</name>
</gene>
<dbReference type="Gene3D" id="1.10.489.10">
    <property type="entry name" value="Chloroperoxidase-like"/>
    <property type="match status" value="1"/>
</dbReference>
<evidence type="ECO:0000256" key="8">
    <source>
        <dbReference type="SAM" id="SignalP"/>
    </source>
</evidence>
<evidence type="ECO:0000256" key="1">
    <source>
        <dbReference type="ARBA" id="ARBA00001970"/>
    </source>
</evidence>
<evidence type="ECO:0000256" key="6">
    <source>
        <dbReference type="ARBA" id="ARBA00023004"/>
    </source>
</evidence>
<comment type="similarity">
    <text evidence="7">Belongs to the chloroperoxidase family.</text>
</comment>
<dbReference type="InterPro" id="IPR000028">
    <property type="entry name" value="Chloroperoxidase"/>
</dbReference>
<dbReference type="GO" id="GO:0004601">
    <property type="term" value="F:peroxidase activity"/>
    <property type="evidence" value="ECO:0007669"/>
    <property type="project" value="UniProtKB-KW"/>
</dbReference>
<dbReference type="EMBL" id="CP099423">
    <property type="protein sequence ID" value="USW54619.1"/>
    <property type="molecule type" value="Genomic_DNA"/>
</dbReference>
<evidence type="ECO:0000259" key="9">
    <source>
        <dbReference type="PROSITE" id="PS51405"/>
    </source>
</evidence>
<keyword evidence="4" id="KW-0479">Metal-binding</keyword>
<dbReference type="GO" id="GO:0046872">
    <property type="term" value="F:metal ion binding"/>
    <property type="evidence" value="ECO:0007669"/>
    <property type="project" value="UniProtKB-KW"/>
</dbReference>
<evidence type="ECO:0000313" key="10">
    <source>
        <dbReference type="EMBL" id="USW54619.1"/>
    </source>
</evidence>
<dbReference type="SUPFAM" id="SSF47571">
    <property type="entry name" value="Cloroperoxidase"/>
    <property type="match status" value="1"/>
</dbReference>
<feature type="chain" id="PRO_5040440646" evidence="8">
    <location>
        <begin position="19"/>
        <end position="430"/>
    </location>
</feature>
<keyword evidence="2" id="KW-0575">Peroxidase</keyword>
<keyword evidence="6" id="KW-0408">Iron</keyword>
<feature type="domain" description="Heme haloperoxidase family profile" evidence="9">
    <location>
        <begin position="76"/>
        <end position="317"/>
    </location>
</feature>
<comment type="cofactor">
    <cofactor evidence="1">
        <name>heme b</name>
        <dbReference type="ChEBI" id="CHEBI:60344"/>
    </cofactor>
</comment>
<feature type="signal peptide" evidence="8">
    <location>
        <begin position="1"/>
        <end position="18"/>
    </location>
</feature>
<dbReference type="PANTHER" id="PTHR33577:SF1">
    <property type="entry name" value="HEME HALOPEROXIDASE FAMILY PROFILE DOMAIN-CONTAINING PROTEIN"/>
    <property type="match status" value="1"/>
</dbReference>